<dbReference type="Proteomes" id="UP000005753">
    <property type="component" value="Chromosome"/>
</dbReference>
<dbReference type="InterPro" id="IPR036689">
    <property type="entry name" value="ESAT-6-like_sf"/>
</dbReference>
<reference evidence="3 4" key="2">
    <citation type="submission" date="2012-02" db="EMBL/GenBank/DDBJ databases">
        <title>Improved High-Quality Draft sequence of Eubacterium cellulosolvens 6.</title>
        <authorList>
            <consortium name="US DOE Joint Genome Institute"/>
            <person name="Lucas S."/>
            <person name="Han J."/>
            <person name="Lapidus A."/>
            <person name="Cheng J.-F."/>
            <person name="Goodwin L."/>
            <person name="Pitluck S."/>
            <person name="Peters L."/>
            <person name="Mikhailova N."/>
            <person name="Gu W."/>
            <person name="Detter J.C."/>
            <person name="Han C."/>
            <person name="Tapia R."/>
            <person name="Land M."/>
            <person name="Hauser L."/>
            <person name="Kyrpides N."/>
            <person name="Ivanova N."/>
            <person name="Pagani I."/>
            <person name="Johnson E."/>
            <person name="Mukhopadhyay B."/>
            <person name="Anderson I."/>
            <person name="Woyke T."/>
        </authorList>
    </citation>
    <scope>NUCLEOTIDE SEQUENCE [LARGE SCALE GENOMIC DNA]</scope>
    <source>
        <strain evidence="3 4">6</strain>
    </source>
</reference>
<name>I5AXP8_EUBC6</name>
<feature type="coiled-coil region" evidence="2">
    <location>
        <begin position="16"/>
        <end position="43"/>
    </location>
</feature>
<comment type="similarity">
    <text evidence="1">Belongs to the WXG100 family.</text>
</comment>
<gene>
    <name evidence="3" type="ORF">EubceDRAFT1_2882</name>
</gene>
<dbReference type="SUPFAM" id="SSF140453">
    <property type="entry name" value="EsxAB dimer-like"/>
    <property type="match status" value="1"/>
</dbReference>
<evidence type="ECO:0000256" key="2">
    <source>
        <dbReference type="SAM" id="Coils"/>
    </source>
</evidence>
<keyword evidence="4" id="KW-1185">Reference proteome</keyword>
<proteinExistence type="inferred from homology"/>
<organism evidence="3 4">
    <name type="scientific">Eubacterium cellulosolvens (strain ATCC 43171 / JCM 9499 / 6)</name>
    <name type="common">Cillobacterium cellulosolvens</name>
    <dbReference type="NCBI Taxonomy" id="633697"/>
    <lineage>
        <taxon>Bacteria</taxon>
        <taxon>Bacillati</taxon>
        <taxon>Bacillota</taxon>
        <taxon>Clostridia</taxon>
        <taxon>Eubacteriales</taxon>
        <taxon>Eubacteriaceae</taxon>
        <taxon>Eubacterium</taxon>
    </lineage>
</organism>
<sequence>MSDVLNMNFEKLLTMAAKFECEAEAVNERINNITANVEEMKCEWQGASSEAFDERWKRIAPIYREGVELLKEMGEALRRTARLTEAHDNRIAAQMMLE</sequence>
<dbReference type="HOGENOM" id="CLU_158563_2_0_9"/>
<dbReference type="EMBL" id="CM001487">
    <property type="protein sequence ID" value="EIM58571.1"/>
    <property type="molecule type" value="Genomic_DNA"/>
</dbReference>
<dbReference type="AlphaFoldDB" id="I5AXP8"/>
<evidence type="ECO:0000256" key="1">
    <source>
        <dbReference type="RuleBase" id="RU362001"/>
    </source>
</evidence>
<dbReference type="STRING" id="633697.EubceDRAFT1_2882"/>
<protein>
    <recommendedName>
        <fullName evidence="1">ESAT-6-like protein</fullName>
    </recommendedName>
</protein>
<dbReference type="InterPro" id="IPR010310">
    <property type="entry name" value="T7SS_ESAT-6-like"/>
</dbReference>
<evidence type="ECO:0000313" key="4">
    <source>
        <dbReference type="Proteomes" id="UP000005753"/>
    </source>
</evidence>
<dbReference type="Gene3D" id="1.10.287.1060">
    <property type="entry name" value="ESAT-6-like"/>
    <property type="match status" value="1"/>
</dbReference>
<reference evidence="3 4" key="1">
    <citation type="submission" date="2010-08" db="EMBL/GenBank/DDBJ databases">
        <authorList>
            <consortium name="US DOE Joint Genome Institute (JGI-PGF)"/>
            <person name="Lucas S."/>
            <person name="Copeland A."/>
            <person name="Lapidus A."/>
            <person name="Cheng J.-F."/>
            <person name="Bruce D."/>
            <person name="Goodwin L."/>
            <person name="Pitluck S."/>
            <person name="Land M.L."/>
            <person name="Hauser L."/>
            <person name="Chang Y.-J."/>
            <person name="Anderson I.J."/>
            <person name="Johnson E."/>
            <person name="Mulhopadhyay B."/>
            <person name="Kyrpides N."/>
            <person name="Woyke T.J."/>
        </authorList>
    </citation>
    <scope>NUCLEOTIDE SEQUENCE [LARGE SCALE GENOMIC DNA]</scope>
    <source>
        <strain evidence="3 4">6</strain>
    </source>
</reference>
<evidence type="ECO:0000313" key="3">
    <source>
        <dbReference type="EMBL" id="EIM58571.1"/>
    </source>
</evidence>
<keyword evidence="2" id="KW-0175">Coiled coil</keyword>
<accession>I5AXP8</accession>
<dbReference type="NCBIfam" id="TIGR03930">
    <property type="entry name" value="WXG100_ESAT6"/>
    <property type="match status" value="1"/>
</dbReference>
<dbReference type="Pfam" id="PF06013">
    <property type="entry name" value="WXG100"/>
    <property type="match status" value="1"/>
</dbReference>